<dbReference type="Proteomes" id="UP001341281">
    <property type="component" value="Chromosome 01"/>
</dbReference>
<dbReference type="PANTHER" id="PTHR11439:SF521">
    <property type="entry name" value="RNA-DIRECTED DNA POLYMERASE"/>
    <property type="match status" value="1"/>
</dbReference>
<dbReference type="CDD" id="cd09272">
    <property type="entry name" value="RNase_HI_RT_Ty1"/>
    <property type="match status" value="1"/>
</dbReference>
<dbReference type="SUPFAM" id="SSF56672">
    <property type="entry name" value="DNA/RNA polymerases"/>
    <property type="match status" value="1"/>
</dbReference>
<keyword evidence="1" id="KW-0472">Membrane</keyword>
<dbReference type="InterPro" id="IPR043502">
    <property type="entry name" value="DNA/RNA_pol_sf"/>
</dbReference>
<sequence length="317" mass="36155">MRNLIILRHRQALLLMKLINVCTTFIMCLYVDDILIFKTDIEVINEVKSFLSQNFEMKDLGEADLIKSENGITLMQSHYVEKILSQFGYLDSNPSPTPYDTSKITRKNKGPGRGQLRYSQIIGSLMYLAAGAARSDIFFVVSKLSWFTSNPRDDHWNMLKRVMHYLRGTMSHGLHYTRYPKVLEGYSDANWIFDFNEMKATSGYVFILGGAAVSWRSCEQTILIRSTVKAELTALDTSTIEAEWLRELLMDVPVGEKPIPAILMNCNNQPAIAKVNSAKDNAKSSRHVRRRIKSVRKLSNFRVIAVQYINTAKNLAD</sequence>
<dbReference type="Pfam" id="PF07727">
    <property type="entry name" value="RVT_2"/>
    <property type="match status" value="1"/>
</dbReference>
<accession>A0AAQ3SHT3</accession>
<protein>
    <recommendedName>
        <fullName evidence="2">Reverse transcriptase Ty1/copia-type domain-containing protein</fullName>
    </recommendedName>
</protein>
<feature type="domain" description="Reverse transcriptase Ty1/copia-type" evidence="2">
    <location>
        <begin position="24"/>
        <end position="99"/>
    </location>
</feature>
<evidence type="ECO:0000313" key="4">
    <source>
        <dbReference type="Proteomes" id="UP001341281"/>
    </source>
</evidence>
<dbReference type="AlphaFoldDB" id="A0AAQ3SHT3"/>
<evidence type="ECO:0000259" key="2">
    <source>
        <dbReference type="Pfam" id="PF07727"/>
    </source>
</evidence>
<dbReference type="PANTHER" id="PTHR11439">
    <property type="entry name" value="GAG-POL-RELATED RETROTRANSPOSON"/>
    <property type="match status" value="1"/>
</dbReference>
<proteinExistence type="predicted"/>
<feature type="transmembrane region" description="Helical" evidence="1">
    <location>
        <begin position="12"/>
        <end position="32"/>
    </location>
</feature>
<organism evidence="3 4">
    <name type="scientific">Paspalum notatum var. saurae</name>
    <dbReference type="NCBI Taxonomy" id="547442"/>
    <lineage>
        <taxon>Eukaryota</taxon>
        <taxon>Viridiplantae</taxon>
        <taxon>Streptophyta</taxon>
        <taxon>Embryophyta</taxon>
        <taxon>Tracheophyta</taxon>
        <taxon>Spermatophyta</taxon>
        <taxon>Magnoliopsida</taxon>
        <taxon>Liliopsida</taxon>
        <taxon>Poales</taxon>
        <taxon>Poaceae</taxon>
        <taxon>PACMAD clade</taxon>
        <taxon>Panicoideae</taxon>
        <taxon>Andropogonodae</taxon>
        <taxon>Paspaleae</taxon>
        <taxon>Paspalinae</taxon>
        <taxon>Paspalum</taxon>
    </lineage>
</organism>
<name>A0AAQ3SHT3_PASNO</name>
<evidence type="ECO:0000256" key="1">
    <source>
        <dbReference type="SAM" id="Phobius"/>
    </source>
</evidence>
<gene>
    <name evidence="3" type="ORF">U9M48_004591</name>
</gene>
<dbReference type="InterPro" id="IPR013103">
    <property type="entry name" value="RVT_2"/>
</dbReference>
<dbReference type="EMBL" id="CP144745">
    <property type="protein sequence ID" value="WVZ53686.1"/>
    <property type="molecule type" value="Genomic_DNA"/>
</dbReference>
<keyword evidence="1" id="KW-0812">Transmembrane</keyword>
<reference evidence="3 4" key="1">
    <citation type="submission" date="2024-02" db="EMBL/GenBank/DDBJ databases">
        <title>High-quality chromosome-scale genome assembly of Pensacola bahiagrass (Paspalum notatum Flugge var. saurae).</title>
        <authorList>
            <person name="Vega J.M."/>
            <person name="Podio M."/>
            <person name="Orjuela J."/>
            <person name="Siena L.A."/>
            <person name="Pessino S.C."/>
            <person name="Combes M.C."/>
            <person name="Mariac C."/>
            <person name="Albertini E."/>
            <person name="Pupilli F."/>
            <person name="Ortiz J.P.A."/>
            <person name="Leblanc O."/>
        </authorList>
    </citation>
    <scope>NUCLEOTIDE SEQUENCE [LARGE SCALE GENOMIC DNA]</scope>
    <source>
        <strain evidence="3">R1</strain>
        <tissue evidence="3">Leaf</tissue>
    </source>
</reference>
<keyword evidence="4" id="KW-1185">Reference proteome</keyword>
<evidence type="ECO:0000313" key="3">
    <source>
        <dbReference type="EMBL" id="WVZ53686.1"/>
    </source>
</evidence>
<keyword evidence="1" id="KW-1133">Transmembrane helix</keyword>